<dbReference type="InterPro" id="IPR011112">
    <property type="entry name" value="Rho-like_N"/>
</dbReference>
<proteinExistence type="predicted"/>
<reference evidence="2 3" key="1">
    <citation type="journal article" date="2017" name="Arch. Microbiol.">
        <title>Mariprofundus micogutta sp. nov., a novel iron-oxidizing zetaproteobacterium isolated from a deep-sea hydrothermal field at the Bayonnaise knoll of the Izu-Ogasawara arc, and a description of Mariprofundales ord. nov. and Zetaproteobacteria classis nov.</title>
        <authorList>
            <person name="Makita H."/>
            <person name="Tanaka E."/>
            <person name="Mitsunobu S."/>
            <person name="Miyazaki M."/>
            <person name="Nunoura T."/>
            <person name="Uematsu K."/>
            <person name="Takaki Y."/>
            <person name="Nishi S."/>
            <person name="Shimamura S."/>
            <person name="Takai K."/>
        </authorList>
    </citation>
    <scope>NUCLEOTIDE SEQUENCE [LARGE SCALE GENOMIC DNA]</scope>
    <source>
        <strain evidence="2 3">ET2</strain>
    </source>
</reference>
<dbReference type="EMBL" id="BDFD01000001">
    <property type="protein sequence ID" value="GAV19125.1"/>
    <property type="molecule type" value="Genomic_DNA"/>
</dbReference>
<feature type="domain" description="Rho termination factor-like N-terminal" evidence="1">
    <location>
        <begin position="8"/>
        <end position="36"/>
    </location>
</feature>
<dbReference type="AlphaFoldDB" id="A0A1L8CJR3"/>
<evidence type="ECO:0000313" key="2">
    <source>
        <dbReference type="EMBL" id="GAV19125.1"/>
    </source>
</evidence>
<gene>
    <name evidence="2" type="ORF">MMIC_P0054</name>
</gene>
<dbReference type="RefSeq" id="WP_072658325.1">
    <property type="nucleotide sequence ID" value="NZ_BDFD01000001.1"/>
</dbReference>
<dbReference type="Proteomes" id="UP000231632">
    <property type="component" value="Unassembled WGS sequence"/>
</dbReference>
<organism evidence="2 3">
    <name type="scientific">Mariprofundus micogutta</name>
    <dbReference type="NCBI Taxonomy" id="1921010"/>
    <lineage>
        <taxon>Bacteria</taxon>
        <taxon>Pseudomonadati</taxon>
        <taxon>Pseudomonadota</taxon>
        <taxon>Candidatius Mariprofundia</taxon>
        <taxon>Mariprofundales</taxon>
        <taxon>Mariprofundaceae</taxon>
        <taxon>Mariprofundus</taxon>
    </lineage>
</organism>
<dbReference type="GO" id="GO:0006353">
    <property type="term" value="P:DNA-templated transcription termination"/>
    <property type="evidence" value="ECO:0007669"/>
    <property type="project" value="InterPro"/>
</dbReference>
<sequence length="65" mass="7038">MTAQKKVTKAELLAKAGELGLKGVAKKKKSDLIHTIQITEGNTDCFSRIPDCSVSPCLYRAECQA</sequence>
<protein>
    <recommendedName>
        <fullName evidence="1">Rho termination factor-like N-terminal domain-containing protein</fullName>
    </recommendedName>
</protein>
<keyword evidence="3" id="KW-1185">Reference proteome</keyword>
<dbReference type="OrthoDB" id="5567088at2"/>
<comment type="caution">
    <text evidence="2">The sequence shown here is derived from an EMBL/GenBank/DDBJ whole genome shotgun (WGS) entry which is preliminary data.</text>
</comment>
<dbReference type="Pfam" id="PF07498">
    <property type="entry name" value="Rho_N"/>
    <property type="match status" value="1"/>
</dbReference>
<evidence type="ECO:0000313" key="3">
    <source>
        <dbReference type="Proteomes" id="UP000231632"/>
    </source>
</evidence>
<evidence type="ECO:0000259" key="1">
    <source>
        <dbReference type="Pfam" id="PF07498"/>
    </source>
</evidence>
<accession>A0A1L8CJR3</accession>
<name>A0A1L8CJR3_9PROT</name>